<name>A0ACB0YXH3_MELEN</name>
<keyword evidence="2" id="KW-1185">Reference proteome</keyword>
<reference evidence="1" key="1">
    <citation type="submission" date="2023-11" db="EMBL/GenBank/DDBJ databases">
        <authorList>
            <person name="Poullet M."/>
        </authorList>
    </citation>
    <scope>NUCLEOTIDE SEQUENCE</scope>
    <source>
        <strain evidence="1">E1834</strain>
    </source>
</reference>
<dbReference type="Proteomes" id="UP001497535">
    <property type="component" value="Unassembled WGS sequence"/>
</dbReference>
<evidence type="ECO:0000313" key="1">
    <source>
        <dbReference type="EMBL" id="CAK5067845.1"/>
    </source>
</evidence>
<gene>
    <name evidence="1" type="ORF">MENTE1834_LOCUS17953</name>
</gene>
<organism evidence="1 2">
    <name type="scientific">Meloidogyne enterolobii</name>
    <name type="common">Root-knot nematode worm</name>
    <name type="synonym">Meloidogyne mayaguensis</name>
    <dbReference type="NCBI Taxonomy" id="390850"/>
    <lineage>
        <taxon>Eukaryota</taxon>
        <taxon>Metazoa</taxon>
        <taxon>Ecdysozoa</taxon>
        <taxon>Nematoda</taxon>
        <taxon>Chromadorea</taxon>
        <taxon>Rhabditida</taxon>
        <taxon>Tylenchina</taxon>
        <taxon>Tylenchomorpha</taxon>
        <taxon>Tylenchoidea</taxon>
        <taxon>Meloidogynidae</taxon>
        <taxon>Meloidogyninae</taxon>
        <taxon>Meloidogyne</taxon>
    </lineage>
</organism>
<accession>A0ACB0YXH3</accession>
<dbReference type="EMBL" id="CAVMJV010000020">
    <property type="protein sequence ID" value="CAK5067845.1"/>
    <property type="molecule type" value="Genomic_DNA"/>
</dbReference>
<sequence length="205" mass="23655">MLKFQINSSSSSSLSKQPPTTKTTTLISSNSPSLSSIPSACSSSSNFSNSSNFKRNSRYFSSFSFDEEEDKKEEFRHHLRIYTNKVRPDTDYKTLYISQNTTTNEIIRLLVWEKLRLQLRDLNLFYLLMEIRTSTRNSVGLVEIRRNIIQLDGNSNPLELQKCQPEGMSRFILGMENNAILVRIHDGEICPQAKFLTKKFCKMFS</sequence>
<evidence type="ECO:0000313" key="2">
    <source>
        <dbReference type="Proteomes" id="UP001497535"/>
    </source>
</evidence>
<comment type="caution">
    <text evidence="1">The sequence shown here is derived from an EMBL/GenBank/DDBJ whole genome shotgun (WGS) entry which is preliminary data.</text>
</comment>
<protein>
    <submittedName>
        <fullName evidence="1">Uncharacterized protein</fullName>
    </submittedName>
</protein>
<proteinExistence type="predicted"/>